<protein>
    <recommendedName>
        <fullName evidence="2">Farnesoic acid O-methyl transferase domain-containing protein</fullName>
    </recommendedName>
</protein>
<keyword evidence="1" id="KW-0732">Signal</keyword>
<dbReference type="AlphaFoldDB" id="A0A8S3TUE3"/>
<evidence type="ECO:0000313" key="4">
    <source>
        <dbReference type="Proteomes" id="UP000683360"/>
    </source>
</evidence>
<proteinExistence type="predicted"/>
<feature type="signal peptide" evidence="1">
    <location>
        <begin position="1"/>
        <end position="19"/>
    </location>
</feature>
<dbReference type="Proteomes" id="UP000683360">
    <property type="component" value="Unassembled WGS sequence"/>
</dbReference>
<comment type="caution">
    <text evidence="3">The sequence shown here is derived from an EMBL/GenBank/DDBJ whole genome shotgun (WGS) entry which is preliminary data.</text>
</comment>
<organism evidence="3 4">
    <name type="scientific">Mytilus edulis</name>
    <name type="common">Blue mussel</name>
    <dbReference type="NCBI Taxonomy" id="6550"/>
    <lineage>
        <taxon>Eukaryota</taxon>
        <taxon>Metazoa</taxon>
        <taxon>Spiralia</taxon>
        <taxon>Lophotrochozoa</taxon>
        <taxon>Mollusca</taxon>
        <taxon>Bivalvia</taxon>
        <taxon>Autobranchia</taxon>
        <taxon>Pteriomorphia</taxon>
        <taxon>Mytilida</taxon>
        <taxon>Mytiloidea</taxon>
        <taxon>Mytilidae</taxon>
        <taxon>Mytilinae</taxon>
        <taxon>Mytilus</taxon>
    </lineage>
</organism>
<feature type="domain" description="Farnesoic acid O-methyl transferase" evidence="2">
    <location>
        <begin position="57"/>
        <end position="185"/>
    </location>
</feature>
<accession>A0A8S3TUE3</accession>
<dbReference type="Pfam" id="PF12248">
    <property type="entry name" value="Methyltransf_FA"/>
    <property type="match status" value="1"/>
</dbReference>
<evidence type="ECO:0000256" key="1">
    <source>
        <dbReference type="SAM" id="SignalP"/>
    </source>
</evidence>
<keyword evidence="4" id="KW-1185">Reference proteome</keyword>
<dbReference type="OrthoDB" id="6114996at2759"/>
<evidence type="ECO:0000259" key="2">
    <source>
        <dbReference type="Pfam" id="PF12248"/>
    </source>
</evidence>
<sequence>MDFRLRLFLLSIVALKTLGLVIENTFTTPKIAYKSFVHIADFLQYVVDINKHGLDLSGITTLTFTVKACHAVRIIMSNSDDGDSSKPMYNFEIGSNKNIRSGFQRRNDDSLTPASQKTVFYDTPGVCSCDEYRPFWISVINGVLMIGKGLIVGINVIAEWTDPNPFIVRSIGLFTSQHILGEWKVQIEDDGSHLGVTRTYNESSSNSKEYITMKSSTMDLTIDTTRAIESIIDKDKHETKTNGKSH</sequence>
<dbReference type="EMBL" id="CAJPWZ010002205">
    <property type="protein sequence ID" value="CAG2233334.1"/>
    <property type="molecule type" value="Genomic_DNA"/>
</dbReference>
<gene>
    <name evidence="3" type="ORF">MEDL_45998</name>
</gene>
<name>A0A8S3TUE3_MYTED</name>
<feature type="chain" id="PRO_5035863200" description="Farnesoic acid O-methyl transferase domain-containing protein" evidence="1">
    <location>
        <begin position="20"/>
        <end position="246"/>
    </location>
</feature>
<evidence type="ECO:0000313" key="3">
    <source>
        <dbReference type="EMBL" id="CAG2233334.1"/>
    </source>
</evidence>
<dbReference type="InterPro" id="IPR022041">
    <property type="entry name" value="Methyltransf_FA"/>
</dbReference>
<reference evidence="3" key="1">
    <citation type="submission" date="2021-03" db="EMBL/GenBank/DDBJ databases">
        <authorList>
            <person name="Bekaert M."/>
        </authorList>
    </citation>
    <scope>NUCLEOTIDE SEQUENCE</scope>
</reference>